<name>A0A0C2BF74_9BILA</name>
<keyword evidence="1" id="KW-0175">Coiled coil</keyword>
<feature type="coiled-coil region" evidence="1">
    <location>
        <begin position="5"/>
        <end position="166"/>
    </location>
</feature>
<dbReference type="AlphaFoldDB" id="A0A0C2BF74"/>
<sequence>MEYDNKSLAETARTSAEELQQLKNALGTLEADRNTIQEALNSLKGEKLLVEQQLAEQQTENQNRVAELTERIAAVIAAKESVEADLSQKRTENEELLKEKSALATQHTELKENTDRVSKETEERCAHLEARIKEMESQLNEEKSAVTRKEEELATVQNELKSADAEYKAKLDVVTADHAEIVERLEQNRLAIETAASVKLDLEKAKESAELEAEQLKEEVSRLTKDFQQIKGDYDKLVESKTEVDDQLRQQKDAFIALQNTVDASKLGGDAMAKELAAAQELSSERLAEANRLQALVQ</sequence>
<feature type="non-terminal residue" evidence="2">
    <location>
        <position position="298"/>
    </location>
</feature>
<evidence type="ECO:0000313" key="3">
    <source>
        <dbReference type="Proteomes" id="UP000054047"/>
    </source>
</evidence>
<feature type="coiled-coil region" evidence="1">
    <location>
        <begin position="199"/>
        <end position="233"/>
    </location>
</feature>
<protein>
    <submittedName>
        <fullName evidence="2">Uncharacterized protein</fullName>
    </submittedName>
</protein>
<dbReference type="EMBL" id="KN795813">
    <property type="protein sequence ID" value="KIH42363.1"/>
    <property type="molecule type" value="Genomic_DNA"/>
</dbReference>
<evidence type="ECO:0000313" key="2">
    <source>
        <dbReference type="EMBL" id="KIH42363.1"/>
    </source>
</evidence>
<dbReference type="OrthoDB" id="2130750at2759"/>
<reference evidence="2 3" key="1">
    <citation type="submission" date="2013-12" db="EMBL/GenBank/DDBJ databases">
        <title>Draft genome of the parsitic nematode Ancylostoma duodenale.</title>
        <authorList>
            <person name="Mitreva M."/>
        </authorList>
    </citation>
    <scope>NUCLEOTIDE SEQUENCE [LARGE SCALE GENOMIC DNA]</scope>
    <source>
        <strain evidence="2 3">Zhejiang</strain>
    </source>
</reference>
<organism evidence="2 3">
    <name type="scientific">Ancylostoma duodenale</name>
    <dbReference type="NCBI Taxonomy" id="51022"/>
    <lineage>
        <taxon>Eukaryota</taxon>
        <taxon>Metazoa</taxon>
        <taxon>Ecdysozoa</taxon>
        <taxon>Nematoda</taxon>
        <taxon>Chromadorea</taxon>
        <taxon>Rhabditida</taxon>
        <taxon>Rhabditina</taxon>
        <taxon>Rhabditomorpha</taxon>
        <taxon>Strongyloidea</taxon>
        <taxon>Ancylostomatidae</taxon>
        <taxon>Ancylostomatinae</taxon>
        <taxon>Ancylostoma</taxon>
    </lineage>
</organism>
<evidence type="ECO:0000256" key="1">
    <source>
        <dbReference type="SAM" id="Coils"/>
    </source>
</evidence>
<accession>A0A0C2BF74</accession>
<keyword evidence="3" id="KW-1185">Reference proteome</keyword>
<dbReference type="Proteomes" id="UP000054047">
    <property type="component" value="Unassembled WGS sequence"/>
</dbReference>
<gene>
    <name evidence="2" type="ORF">ANCDUO_27652</name>
</gene>
<proteinExistence type="predicted"/>